<keyword evidence="15" id="KW-1185">Reference proteome</keyword>
<proteinExistence type="inferred from homology"/>
<dbReference type="SUPFAM" id="SSF52777">
    <property type="entry name" value="CoA-dependent acyltransferases"/>
    <property type="match status" value="1"/>
</dbReference>
<accession>A0ABY7JVB7</accession>
<evidence type="ECO:0000313" key="15">
    <source>
        <dbReference type="Proteomes" id="UP001164693"/>
    </source>
</evidence>
<dbReference type="EC" id="2.3.1.20" evidence="4 11"/>
<keyword evidence="6 11" id="KW-0808">Transferase</keyword>
<comment type="catalytic activity">
    <reaction evidence="10 11">
        <text>an acyl-CoA + a 1,2-diacyl-sn-glycerol = a triacyl-sn-glycerol + CoA</text>
        <dbReference type="Rhea" id="RHEA:10868"/>
        <dbReference type="ChEBI" id="CHEBI:17815"/>
        <dbReference type="ChEBI" id="CHEBI:57287"/>
        <dbReference type="ChEBI" id="CHEBI:58342"/>
        <dbReference type="ChEBI" id="CHEBI:64615"/>
        <dbReference type="EC" id="2.3.1.20"/>
    </reaction>
</comment>
<evidence type="ECO:0000256" key="2">
    <source>
        <dbReference type="ARBA" id="ARBA00005189"/>
    </source>
</evidence>
<dbReference type="InterPro" id="IPR014292">
    <property type="entry name" value="Acyl_transf_WS/DGAT"/>
</dbReference>
<feature type="domain" description="O-acyltransferase WSD1 C-terminal" evidence="13">
    <location>
        <begin position="289"/>
        <end position="430"/>
    </location>
</feature>
<dbReference type="PANTHER" id="PTHR31650">
    <property type="entry name" value="O-ACYLTRANSFERASE (WSD1-LIKE) FAMILY PROTEIN"/>
    <property type="match status" value="1"/>
</dbReference>
<dbReference type="Proteomes" id="UP001164693">
    <property type="component" value="Chromosome"/>
</dbReference>
<feature type="domain" description="O-acyltransferase WSD1-like N-terminal" evidence="12">
    <location>
        <begin position="6"/>
        <end position="249"/>
    </location>
</feature>
<dbReference type="Pfam" id="PF03007">
    <property type="entry name" value="WS_DGAT_cat"/>
    <property type="match status" value="1"/>
</dbReference>
<evidence type="ECO:0000259" key="13">
    <source>
        <dbReference type="Pfam" id="PF06974"/>
    </source>
</evidence>
<dbReference type="EMBL" id="CP097463">
    <property type="protein sequence ID" value="WAX56502.1"/>
    <property type="molecule type" value="Genomic_DNA"/>
</dbReference>
<evidence type="ECO:0000256" key="6">
    <source>
        <dbReference type="ARBA" id="ARBA00022679"/>
    </source>
</evidence>
<dbReference type="NCBIfam" id="TIGR02946">
    <property type="entry name" value="acyl_WS_DGAT"/>
    <property type="match status" value="1"/>
</dbReference>
<name>A0ABY7JVB7_9ACTN</name>
<evidence type="ECO:0000256" key="3">
    <source>
        <dbReference type="ARBA" id="ARBA00009587"/>
    </source>
</evidence>
<comment type="pathway">
    <text evidence="1 11">Glycerolipid metabolism; triacylglycerol biosynthesis.</text>
</comment>
<organism evidence="14 15">
    <name type="scientific">Jatrophihabitans cynanchi</name>
    <dbReference type="NCBI Taxonomy" id="2944128"/>
    <lineage>
        <taxon>Bacteria</taxon>
        <taxon>Bacillati</taxon>
        <taxon>Actinomycetota</taxon>
        <taxon>Actinomycetes</taxon>
        <taxon>Jatrophihabitantales</taxon>
        <taxon>Jatrophihabitantaceae</taxon>
        <taxon>Jatrophihabitans</taxon>
    </lineage>
</organism>
<dbReference type="InterPro" id="IPR004255">
    <property type="entry name" value="O-acyltransferase_WSD1_N"/>
</dbReference>
<reference evidence="14" key="1">
    <citation type="submission" date="2022-05" db="EMBL/GenBank/DDBJ databases">
        <title>Jatrophihabitans sp. SB3-54 whole genome sequence.</title>
        <authorList>
            <person name="Suh M.K."/>
            <person name="Eom M.K."/>
            <person name="Kim J.S."/>
            <person name="Kim H.S."/>
            <person name="Do H.E."/>
            <person name="Shin Y.K."/>
            <person name="Lee J.-S."/>
        </authorList>
    </citation>
    <scope>NUCLEOTIDE SEQUENCE</scope>
    <source>
        <strain evidence="14">SB3-54</strain>
    </source>
</reference>
<dbReference type="InterPro" id="IPR045034">
    <property type="entry name" value="O-acyltransferase_WSD1-like"/>
</dbReference>
<keyword evidence="5 11" id="KW-0444">Lipid biosynthesis</keyword>
<dbReference type="Gene3D" id="3.30.559.10">
    <property type="entry name" value="Chloramphenicol acetyltransferase-like domain"/>
    <property type="match status" value="1"/>
</dbReference>
<evidence type="ECO:0000256" key="10">
    <source>
        <dbReference type="ARBA" id="ARBA00048109"/>
    </source>
</evidence>
<dbReference type="PANTHER" id="PTHR31650:SF1">
    <property type="entry name" value="WAX ESTER SYNTHASE_DIACYLGLYCEROL ACYLTRANSFERASE 4-RELATED"/>
    <property type="match status" value="1"/>
</dbReference>
<evidence type="ECO:0000256" key="11">
    <source>
        <dbReference type="RuleBase" id="RU361241"/>
    </source>
</evidence>
<evidence type="ECO:0000256" key="4">
    <source>
        <dbReference type="ARBA" id="ARBA00013244"/>
    </source>
</evidence>
<dbReference type="InterPro" id="IPR009721">
    <property type="entry name" value="O-acyltransferase_WSD1_C"/>
</dbReference>
<keyword evidence="7 11" id="KW-0319">Glycerol metabolism</keyword>
<dbReference type="InterPro" id="IPR023213">
    <property type="entry name" value="CAT-like_dom_sf"/>
</dbReference>
<evidence type="ECO:0000256" key="8">
    <source>
        <dbReference type="ARBA" id="ARBA00023098"/>
    </source>
</evidence>
<comment type="pathway">
    <text evidence="2">Lipid metabolism.</text>
</comment>
<gene>
    <name evidence="14" type="ORF">M6B22_18495</name>
</gene>
<evidence type="ECO:0000259" key="12">
    <source>
        <dbReference type="Pfam" id="PF03007"/>
    </source>
</evidence>
<evidence type="ECO:0000256" key="1">
    <source>
        <dbReference type="ARBA" id="ARBA00004771"/>
    </source>
</evidence>
<dbReference type="RefSeq" id="WP_269443036.1">
    <property type="nucleotide sequence ID" value="NZ_CP097463.1"/>
</dbReference>
<evidence type="ECO:0000313" key="14">
    <source>
        <dbReference type="EMBL" id="WAX56502.1"/>
    </source>
</evidence>
<evidence type="ECO:0000256" key="5">
    <source>
        <dbReference type="ARBA" id="ARBA00022516"/>
    </source>
</evidence>
<sequence>MERMGLLDAEFWDLEDEHVALHIGGIAVFDGPVPSADELRDRYLERLGSLPRLRQRMRGTPFGLTRPRWSDDRDFDLTYHLHWATIPNPGTPEQLNSAVGQIMSYRLDQARPLWEVWVVQGLAGGQWALVLKMHHSMVDGMGGMEVFAAFLDDVDLPVRHPAERTSAVGEVREFVHAITVAVLEPRRTVQRAAGVIRGGMGYLRAVRPFTASSVTGELGVARRYRTTSADLADVDAVRAALGGTRNDVVLAMVTRGFRELLIGRDEVAAPHAVRCLVPVAVAPKTGVENAVSALVVELPVDFHDPAAAYGAVVVRTREVKHSHESEAGQATLSLATHMPALLVSILVKAVLRVPHRVLTTVTTNVPGPPLEQRLLGRRMVALFPYVPIADRIRIGVAVTSYAGRLMFGVTCDRNSVPDADAFVRALDAGLGDLLKAAREVTEAH</sequence>
<protein>
    <recommendedName>
        <fullName evidence="4 11">Diacylglycerol O-acyltransferase</fullName>
        <ecNumber evidence="4 11">2.3.1.20</ecNumber>
    </recommendedName>
</protein>
<evidence type="ECO:0000256" key="9">
    <source>
        <dbReference type="ARBA" id="ARBA00023315"/>
    </source>
</evidence>
<keyword evidence="8 11" id="KW-0443">Lipid metabolism</keyword>
<keyword evidence="9 11" id="KW-0012">Acyltransferase</keyword>
<dbReference type="Pfam" id="PF06974">
    <property type="entry name" value="WS_DGAT_C"/>
    <property type="match status" value="1"/>
</dbReference>
<evidence type="ECO:0000256" key="7">
    <source>
        <dbReference type="ARBA" id="ARBA00022798"/>
    </source>
</evidence>
<comment type="similarity">
    <text evidence="3 11">Belongs to the long-chain O-acyltransferase family.</text>
</comment>